<accession>U9T0E1</accession>
<sequence>MPKQIYWIKINQSIFYAVPLWQMLHQKCIFSRLRRGSFVEPHAGTPVLHNNASYDRVCTTDEFLTYSATWYFPHPPHFEPITFRKKQHKIRKSTNPVSDLKDAIKAKKAPEISKLNGSDELSAINEIGDTKNEKYCTKKALRKLFDELEMRVATTPIDDQVKVVPEKLIEGKNGRRNLDYGIESRTTVGLVEVKKDDYKQGFAQATVQLVSSLGRKRKADKMDDEPRFNKVWGIVTDAEKRYFMEYEDIKEKAVKGLGHIIWLLEESQKADSAVNEKVIKKRKSLSKVAGNSDTVDKP</sequence>
<evidence type="ECO:0000313" key="1">
    <source>
        <dbReference type="EMBL" id="ERZ99782.1"/>
    </source>
</evidence>
<gene>
    <name evidence="1" type="ORF">GLOINDRAFT_9160</name>
</gene>
<name>U9T0E1_RHIID</name>
<dbReference type="EMBL" id="KI297698">
    <property type="protein sequence ID" value="ERZ99782.1"/>
    <property type="molecule type" value="Genomic_DNA"/>
</dbReference>
<dbReference type="AlphaFoldDB" id="U9T0E1"/>
<dbReference type="HOGENOM" id="CLU_934305_0_0_1"/>
<reference evidence="1" key="1">
    <citation type="submission" date="2013-07" db="EMBL/GenBank/DDBJ databases">
        <title>The genome of an arbuscular mycorrhizal fungus provides insights into the evolution of the oldest plant symbiosis.</title>
        <authorList>
            <consortium name="DOE Joint Genome Institute"/>
            <person name="Tisserant E."/>
            <person name="Malbreil M."/>
            <person name="Kuo A."/>
            <person name="Kohler A."/>
            <person name="Symeonidi A."/>
            <person name="Balestrini R."/>
            <person name="Charron P."/>
            <person name="Duensing N."/>
            <person name="Frei-dit-Frey N."/>
            <person name="Gianinazzi-Pearson V."/>
            <person name="Gilbert B."/>
            <person name="Handa Y."/>
            <person name="Hijri M."/>
            <person name="Kaul R."/>
            <person name="Kawaguchi M."/>
            <person name="Krajinski F."/>
            <person name="Lammers P."/>
            <person name="Lapierre D."/>
            <person name="Masclaux F.G."/>
            <person name="Murat C."/>
            <person name="Morin E."/>
            <person name="Ndikumana S."/>
            <person name="Pagni M."/>
            <person name="Petitpierre D."/>
            <person name="Requena N."/>
            <person name="Rosikiewicz P."/>
            <person name="Riley R."/>
            <person name="Saito K."/>
            <person name="San Clemente H."/>
            <person name="Shapiro H."/>
            <person name="van Tuinen D."/>
            <person name="Becard G."/>
            <person name="Bonfante P."/>
            <person name="Paszkowski U."/>
            <person name="Shachar-Hill Y."/>
            <person name="Young J.P."/>
            <person name="Sanders I.R."/>
            <person name="Henrissat B."/>
            <person name="Rensing S.A."/>
            <person name="Grigoriev I.V."/>
            <person name="Corradi N."/>
            <person name="Roux C."/>
            <person name="Martin F."/>
        </authorList>
    </citation>
    <scope>NUCLEOTIDE SEQUENCE</scope>
    <source>
        <strain evidence="1">DAOM 197198</strain>
    </source>
</reference>
<organism evidence="1">
    <name type="scientific">Rhizophagus irregularis (strain DAOM 181602 / DAOM 197198 / MUCL 43194)</name>
    <name type="common">Arbuscular mycorrhizal fungus</name>
    <name type="synonym">Glomus intraradices</name>
    <dbReference type="NCBI Taxonomy" id="747089"/>
    <lineage>
        <taxon>Eukaryota</taxon>
        <taxon>Fungi</taxon>
        <taxon>Fungi incertae sedis</taxon>
        <taxon>Mucoromycota</taxon>
        <taxon>Glomeromycotina</taxon>
        <taxon>Glomeromycetes</taxon>
        <taxon>Glomerales</taxon>
        <taxon>Glomeraceae</taxon>
        <taxon>Rhizophagus</taxon>
    </lineage>
</organism>
<dbReference type="VEuPathDB" id="FungiDB:RhiirFUN_006364"/>
<protein>
    <submittedName>
        <fullName evidence="1">Uncharacterized protein</fullName>
    </submittedName>
</protein>
<proteinExistence type="predicted"/>